<protein>
    <recommendedName>
        <fullName evidence="3">PepSY domain-containing protein</fullName>
    </recommendedName>
</protein>
<dbReference type="Gene3D" id="3.10.450.40">
    <property type="match status" value="1"/>
</dbReference>
<sequence>MFYNPLKAAENSHKNKDVWIKAPAETNQNALTKGQLKAIIKQRYKNARVKDVDIEVYNGQKVYDVDFIYRGKPYEAFITAKGRILKVQIDPNVDDGD</sequence>
<name>A0AA37T5A7_9ALTE</name>
<dbReference type="Proteomes" id="UP001156601">
    <property type="component" value="Unassembled WGS sequence"/>
</dbReference>
<evidence type="ECO:0000313" key="1">
    <source>
        <dbReference type="EMBL" id="GLR71740.1"/>
    </source>
</evidence>
<proteinExistence type="predicted"/>
<organism evidence="1 2">
    <name type="scientific">Agaribacter marinus</name>
    <dbReference type="NCBI Taxonomy" id="1431249"/>
    <lineage>
        <taxon>Bacteria</taxon>
        <taxon>Pseudomonadati</taxon>
        <taxon>Pseudomonadota</taxon>
        <taxon>Gammaproteobacteria</taxon>
        <taxon>Alteromonadales</taxon>
        <taxon>Alteromonadaceae</taxon>
        <taxon>Agaribacter</taxon>
    </lineage>
</organism>
<evidence type="ECO:0000313" key="2">
    <source>
        <dbReference type="Proteomes" id="UP001156601"/>
    </source>
</evidence>
<keyword evidence="2" id="KW-1185">Reference proteome</keyword>
<dbReference type="AlphaFoldDB" id="A0AA37T5A7"/>
<comment type="caution">
    <text evidence="1">The sequence shown here is derived from an EMBL/GenBank/DDBJ whole genome shotgun (WGS) entry which is preliminary data.</text>
</comment>
<dbReference type="EMBL" id="BSOT01000006">
    <property type="protein sequence ID" value="GLR71740.1"/>
    <property type="molecule type" value="Genomic_DNA"/>
</dbReference>
<gene>
    <name evidence="1" type="ORF">GCM10007852_26480</name>
</gene>
<dbReference type="SUPFAM" id="SSF160574">
    <property type="entry name" value="BT0923-like"/>
    <property type="match status" value="1"/>
</dbReference>
<reference evidence="1" key="2">
    <citation type="submission" date="2023-01" db="EMBL/GenBank/DDBJ databases">
        <title>Draft genome sequence of Agaribacter marinus strain NBRC 110023.</title>
        <authorList>
            <person name="Sun Q."/>
            <person name="Mori K."/>
        </authorList>
    </citation>
    <scope>NUCLEOTIDE SEQUENCE</scope>
    <source>
        <strain evidence="1">NBRC 110023</strain>
    </source>
</reference>
<accession>A0AA37T5A7</accession>
<dbReference type="RefSeq" id="WP_284218076.1">
    <property type="nucleotide sequence ID" value="NZ_BSOT01000006.1"/>
</dbReference>
<evidence type="ECO:0008006" key="3">
    <source>
        <dbReference type="Google" id="ProtNLM"/>
    </source>
</evidence>
<reference evidence="1" key="1">
    <citation type="journal article" date="2014" name="Int. J. Syst. Evol. Microbiol.">
        <title>Complete genome sequence of Corynebacterium casei LMG S-19264T (=DSM 44701T), isolated from a smear-ripened cheese.</title>
        <authorList>
            <consortium name="US DOE Joint Genome Institute (JGI-PGF)"/>
            <person name="Walter F."/>
            <person name="Albersmeier A."/>
            <person name="Kalinowski J."/>
            <person name="Ruckert C."/>
        </authorList>
    </citation>
    <scope>NUCLEOTIDE SEQUENCE</scope>
    <source>
        <strain evidence="1">NBRC 110023</strain>
    </source>
</reference>